<dbReference type="GeneID" id="24818395"/>
<dbReference type="RefSeq" id="WP_048112257.1">
    <property type="nucleotide sequence ID" value="NZ_CP010070.1"/>
</dbReference>
<evidence type="ECO:0000313" key="1">
    <source>
        <dbReference type="EMBL" id="AIZ56611.1"/>
    </source>
</evidence>
<dbReference type="AlphaFoldDB" id="A0A0A7LGL1"/>
<evidence type="ECO:0000313" key="2">
    <source>
        <dbReference type="Proteomes" id="UP000030787"/>
    </source>
</evidence>
<dbReference type="KEGG" id="mear:Mpt1_c07270"/>
<sequence length="109" mass="12533">MATRTVNKLVRDKIPSFIMENGEMPNFRILDDDEFLEALNEKLLEEVAEYQESGDLDELADILQVICSIAEILGGGFRELEYLKDEKAVERGGFRSRLFLESIDDMKRS</sequence>
<dbReference type="CDD" id="cd11532">
    <property type="entry name" value="NTP-PPase_COG4997"/>
    <property type="match status" value="1"/>
</dbReference>
<accession>A0A0A7LGL1</accession>
<dbReference type="OrthoDB" id="313097at2157"/>
<evidence type="ECO:0008006" key="3">
    <source>
        <dbReference type="Google" id="ProtNLM"/>
    </source>
</evidence>
<keyword evidence="2" id="KW-1185">Reference proteome</keyword>
<dbReference type="STRING" id="1577791.Mpt1_c07270"/>
<dbReference type="InterPro" id="IPR038735">
    <property type="entry name" value="MSMEG_1276-like_NTP-PPase_dom"/>
</dbReference>
<proteinExistence type="predicted"/>
<organism evidence="1 2">
    <name type="scientific">Candidatus Methanoplasma termitum</name>
    <dbReference type="NCBI Taxonomy" id="1577791"/>
    <lineage>
        <taxon>Archaea</taxon>
        <taxon>Methanobacteriati</taxon>
        <taxon>Thermoplasmatota</taxon>
        <taxon>Thermoplasmata</taxon>
        <taxon>Methanomassiliicoccales</taxon>
        <taxon>Methanomassiliicoccaceae</taxon>
        <taxon>Candidatus Methanoplasma</taxon>
    </lineage>
</organism>
<gene>
    <name evidence="1" type="ORF">Mpt1_c07270</name>
</gene>
<dbReference type="Proteomes" id="UP000030787">
    <property type="component" value="Chromosome"/>
</dbReference>
<dbReference type="EMBL" id="CP010070">
    <property type="protein sequence ID" value="AIZ56611.1"/>
    <property type="molecule type" value="Genomic_DNA"/>
</dbReference>
<reference evidence="1 2" key="1">
    <citation type="journal article" date="2014" name="Appl. Environ. Microbiol.">
        <title>Comparative Genome Analysis of 'Candidatus Methanoplasma termitum' Indicates a New Mode of Energy Metabolism in the Seventh Order of Methanogens.</title>
        <authorList>
            <person name="Lang K."/>
            <person name="Schuldes J."/>
            <person name="Klingl A."/>
            <person name="Poehlein A."/>
            <person name="Daniel R."/>
            <person name="Brune A."/>
        </authorList>
    </citation>
    <scope>NUCLEOTIDE SEQUENCE [LARGE SCALE GENOMIC DNA]</scope>
    <source>
        <strain evidence="2">Mpt1</strain>
    </source>
</reference>
<protein>
    <recommendedName>
        <fullName evidence="3">Phosphoribosyl-ATP pyrophosphohydrolase</fullName>
    </recommendedName>
</protein>
<dbReference type="HOGENOM" id="CLU_142081_1_0_2"/>
<name>A0A0A7LGL1_9ARCH</name>